<sequence>MLMEIISLVAFFAAILAGIKLLDWGISILSEYIEGYDSLLPIIAFTIIFIGIIVLLNVIGKTVKKIIDMTLLGSLDDIIGSLMGIIKWALFISIFFWIFESFGGKISESTSEGSMLYEPVASFAPGLFNLFSGLFPYFMDFFEQSKEMVNQQELNV</sequence>
<keyword evidence="3 5" id="KW-1133">Transmembrane helix</keyword>
<evidence type="ECO:0000256" key="1">
    <source>
        <dbReference type="ARBA" id="ARBA00004141"/>
    </source>
</evidence>
<feature type="transmembrane region" description="Helical" evidence="5">
    <location>
        <begin position="38"/>
        <end position="59"/>
    </location>
</feature>
<organism evidence="6 7">
    <name type="scientific">Reichenbachiella faecimaris</name>
    <dbReference type="NCBI Taxonomy" id="692418"/>
    <lineage>
        <taxon>Bacteria</taxon>
        <taxon>Pseudomonadati</taxon>
        <taxon>Bacteroidota</taxon>
        <taxon>Cytophagia</taxon>
        <taxon>Cytophagales</taxon>
        <taxon>Reichenbachiellaceae</taxon>
        <taxon>Reichenbachiella</taxon>
    </lineage>
</organism>
<gene>
    <name evidence="6" type="ORF">SAMN04488029_2464</name>
</gene>
<accession>A0A1W2GFN9</accession>
<evidence type="ECO:0000313" key="7">
    <source>
        <dbReference type="Proteomes" id="UP000192472"/>
    </source>
</evidence>
<feature type="transmembrane region" description="Helical" evidence="5">
    <location>
        <begin position="79"/>
        <end position="99"/>
    </location>
</feature>
<dbReference type="Pfam" id="PF02674">
    <property type="entry name" value="Colicin_V"/>
    <property type="match status" value="1"/>
</dbReference>
<protein>
    <submittedName>
        <fullName evidence="6">Membrane protein required for colicin V production</fullName>
    </submittedName>
</protein>
<evidence type="ECO:0000313" key="6">
    <source>
        <dbReference type="EMBL" id="SMD35344.1"/>
    </source>
</evidence>
<proteinExistence type="predicted"/>
<dbReference type="EMBL" id="FWYF01000002">
    <property type="protein sequence ID" value="SMD35344.1"/>
    <property type="molecule type" value="Genomic_DNA"/>
</dbReference>
<keyword evidence="2 5" id="KW-0812">Transmembrane</keyword>
<reference evidence="6 7" key="1">
    <citation type="submission" date="2017-04" db="EMBL/GenBank/DDBJ databases">
        <authorList>
            <person name="Afonso C.L."/>
            <person name="Miller P.J."/>
            <person name="Scott M.A."/>
            <person name="Spackman E."/>
            <person name="Goraichik I."/>
            <person name="Dimitrov K.M."/>
            <person name="Suarez D.L."/>
            <person name="Swayne D.E."/>
        </authorList>
    </citation>
    <scope>NUCLEOTIDE SEQUENCE [LARGE SCALE GENOMIC DNA]</scope>
    <source>
        <strain evidence="6 7">DSM 26133</strain>
    </source>
</reference>
<comment type="subcellular location">
    <subcellularLocation>
        <location evidence="1">Membrane</location>
        <topology evidence="1">Multi-pass membrane protein</topology>
    </subcellularLocation>
</comment>
<feature type="transmembrane region" description="Helical" evidence="5">
    <location>
        <begin position="119"/>
        <end position="138"/>
    </location>
</feature>
<dbReference type="GO" id="GO:0009403">
    <property type="term" value="P:toxin biosynthetic process"/>
    <property type="evidence" value="ECO:0007669"/>
    <property type="project" value="InterPro"/>
</dbReference>
<evidence type="ECO:0000256" key="4">
    <source>
        <dbReference type="ARBA" id="ARBA00023136"/>
    </source>
</evidence>
<evidence type="ECO:0000256" key="3">
    <source>
        <dbReference type="ARBA" id="ARBA00022989"/>
    </source>
</evidence>
<dbReference type="AlphaFoldDB" id="A0A1W2GFN9"/>
<keyword evidence="4 5" id="KW-0472">Membrane</keyword>
<dbReference type="STRING" id="692418.SAMN04488029_2464"/>
<dbReference type="InterPro" id="IPR003825">
    <property type="entry name" value="Colicin-V_CvpA"/>
</dbReference>
<evidence type="ECO:0000256" key="5">
    <source>
        <dbReference type="SAM" id="Phobius"/>
    </source>
</evidence>
<dbReference type="Proteomes" id="UP000192472">
    <property type="component" value="Unassembled WGS sequence"/>
</dbReference>
<name>A0A1W2GFN9_REIFA</name>
<evidence type="ECO:0000256" key="2">
    <source>
        <dbReference type="ARBA" id="ARBA00022692"/>
    </source>
</evidence>
<keyword evidence="7" id="KW-1185">Reference proteome</keyword>
<dbReference type="GO" id="GO:0016020">
    <property type="term" value="C:membrane"/>
    <property type="evidence" value="ECO:0007669"/>
    <property type="project" value="UniProtKB-SubCell"/>
</dbReference>